<reference evidence="3 4" key="1">
    <citation type="submission" date="2020-07" db="EMBL/GenBank/DDBJ databases">
        <title>Endozoicomonas sp. nov., isolated from sediment.</title>
        <authorList>
            <person name="Gu T."/>
        </authorList>
    </citation>
    <scope>NUCLEOTIDE SEQUENCE [LARGE SCALE GENOMIC DNA]</scope>
    <source>
        <strain evidence="3 4">SM1973</strain>
    </source>
</reference>
<gene>
    <name evidence="3" type="ORF">H0A36_26430</name>
</gene>
<evidence type="ECO:0000313" key="4">
    <source>
        <dbReference type="Proteomes" id="UP000569732"/>
    </source>
</evidence>
<proteinExistence type="inferred from homology"/>
<evidence type="ECO:0000256" key="1">
    <source>
        <dbReference type="ARBA" id="ARBA00038283"/>
    </source>
</evidence>
<comment type="caution">
    <text evidence="3">The sequence shown here is derived from an EMBL/GenBank/DDBJ whole genome shotgun (WGS) entry which is preliminary data.</text>
</comment>
<dbReference type="InterPro" id="IPR000525">
    <property type="entry name" value="Initiator_Rep_WH1"/>
</dbReference>
<dbReference type="GO" id="GO:0006270">
    <property type="term" value="P:DNA replication initiation"/>
    <property type="evidence" value="ECO:0007669"/>
    <property type="project" value="InterPro"/>
</dbReference>
<organism evidence="3 4">
    <name type="scientific">Spartinivicinus marinus</name>
    <dbReference type="NCBI Taxonomy" id="2994442"/>
    <lineage>
        <taxon>Bacteria</taxon>
        <taxon>Pseudomonadati</taxon>
        <taxon>Pseudomonadota</taxon>
        <taxon>Gammaproteobacteria</taxon>
        <taxon>Oceanospirillales</taxon>
        <taxon>Zooshikellaceae</taxon>
        <taxon>Spartinivicinus</taxon>
    </lineage>
</organism>
<protein>
    <recommendedName>
        <fullName evidence="2">Initiator Rep protein WH1 domain-containing protein</fullName>
    </recommendedName>
</protein>
<sequence>MTVKLVYRKEEGSYQGSKVIADMIALLSKKAADLSLPMDASKLNRSPVISSIELKCLIAMMELSRREREYLGITQHQWSYSDLAKTINFPNRNYELIKKSVYRLSSIKIATFDDLTTAKSIVTYLSENDELIHKPFTKAVLSAESKSFKIKSAGVFNYSLADWFYDDLHKVYTHVDFNYLSKLSSTQTIALYKLCRPYVQNQHVGREVHSRIYSQEELSCLLFMPNLVNVFPSEARKQIESKIKTVSKKDLDIEVRLIASGKKGFQFIIKKIVFKRDSNELSQYIKSLTKRKDLINNDDLNKLSLYDLCRIHLNINQTDKYIVTEDGSPGLFAEVLGLDKVEKFIKELVLSGGRRQHGAYVYKALKNKYLREINQNKDSAPSEFDTNLNKDGNEKEIITDPFKRNIILYNNALNVSSKYLIGKLQSPNTQYNLNCQDLFEGLVERLKKHQLWSNVFTDKLKKGKFTYTLVMIMYEITILWHRSPFCYTKEDKESFIHPWDFIQDHEVNLDLLPSDKLDKALYFLDIYRQFKNREKID</sequence>
<dbReference type="EMBL" id="JACCKB010000100">
    <property type="protein sequence ID" value="NYZ69558.1"/>
    <property type="molecule type" value="Genomic_DNA"/>
</dbReference>
<dbReference type="AlphaFoldDB" id="A0A853IG89"/>
<dbReference type="Pfam" id="PF01051">
    <property type="entry name" value="Rep3_N"/>
    <property type="match status" value="1"/>
</dbReference>
<keyword evidence="4" id="KW-1185">Reference proteome</keyword>
<dbReference type="RefSeq" id="WP_180571541.1">
    <property type="nucleotide sequence ID" value="NZ_JACCKB010000100.1"/>
</dbReference>
<evidence type="ECO:0000313" key="3">
    <source>
        <dbReference type="EMBL" id="NYZ69558.1"/>
    </source>
</evidence>
<dbReference type="GO" id="GO:0003887">
    <property type="term" value="F:DNA-directed DNA polymerase activity"/>
    <property type="evidence" value="ECO:0007669"/>
    <property type="project" value="InterPro"/>
</dbReference>
<feature type="domain" description="Initiator Rep protein WH1" evidence="2">
    <location>
        <begin position="52"/>
        <end position="195"/>
    </location>
</feature>
<dbReference type="Proteomes" id="UP000569732">
    <property type="component" value="Unassembled WGS sequence"/>
</dbReference>
<accession>A0A853IG89</accession>
<comment type="similarity">
    <text evidence="1">Belongs to the initiator RepB protein family.</text>
</comment>
<evidence type="ECO:0000259" key="2">
    <source>
        <dbReference type="Pfam" id="PF01051"/>
    </source>
</evidence>
<name>A0A853IG89_9GAMM</name>